<evidence type="ECO:0000313" key="16">
    <source>
        <dbReference type="Proteomes" id="UP000233491"/>
    </source>
</evidence>
<dbReference type="GO" id="GO:0008654">
    <property type="term" value="P:phospholipid biosynthetic process"/>
    <property type="evidence" value="ECO:0007669"/>
    <property type="project" value="UniProtKB-KW"/>
</dbReference>
<feature type="binding site" evidence="10">
    <location>
        <position position="252"/>
    </location>
    <ligand>
        <name>NAD(+)</name>
        <dbReference type="ChEBI" id="CHEBI:57540"/>
    </ligand>
</feature>
<keyword evidence="7" id="KW-0547">Nucleotide-binding</keyword>
<feature type="binding site" evidence="7">
    <location>
        <position position="133"/>
    </location>
    <ligand>
        <name>sn-glycerol 3-phosphate</name>
        <dbReference type="ChEBI" id="CHEBI:57597"/>
    </ligand>
</feature>
<evidence type="ECO:0000256" key="2">
    <source>
        <dbReference type="ARBA" id="ARBA00022516"/>
    </source>
</evidence>
<dbReference type="PANTHER" id="PTHR11728:SF1">
    <property type="entry name" value="GLYCEROL-3-PHOSPHATE DEHYDROGENASE [NAD(+)] 2, CHLOROPLASTIC"/>
    <property type="match status" value="1"/>
</dbReference>
<dbReference type="AlphaFoldDB" id="A0A1I4RWZ3"/>
<keyword evidence="2 7" id="KW-0444">Lipid biosynthesis</keyword>
<proteinExistence type="inferred from homology"/>
<feature type="binding site" evidence="7">
    <location>
        <position position="253"/>
    </location>
    <ligand>
        <name>sn-glycerol 3-phosphate</name>
        <dbReference type="ChEBI" id="CHEBI:57597"/>
    </ligand>
</feature>
<dbReference type="SUPFAM" id="SSF48179">
    <property type="entry name" value="6-phosphogluconate dehydrogenase C-terminal domain-like"/>
    <property type="match status" value="1"/>
</dbReference>
<dbReference type="InterPro" id="IPR011128">
    <property type="entry name" value="G3P_DH_NAD-dep_N"/>
</dbReference>
<keyword evidence="7" id="KW-0521">NADP</keyword>
<dbReference type="EMBL" id="PJNW01000014">
    <property type="protein sequence ID" value="PKR87990.1"/>
    <property type="molecule type" value="Genomic_DNA"/>
</dbReference>
<evidence type="ECO:0000313" key="15">
    <source>
        <dbReference type="EMBL" id="PKR87990.1"/>
    </source>
</evidence>
<dbReference type="RefSeq" id="WP_101290393.1">
    <property type="nucleotide sequence ID" value="NZ_FOUQ01000002.1"/>
</dbReference>
<comment type="catalytic activity">
    <reaction evidence="7">
        <text>sn-glycerol 3-phosphate + NAD(+) = dihydroxyacetone phosphate + NADH + H(+)</text>
        <dbReference type="Rhea" id="RHEA:11092"/>
        <dbReference type="ChEBI" id="CHEBI:15378"/>
        <dbReference type="ChEBI" id="CHEBI:57540"/>
        <dbReference type="ChEBI" id="CHEBI:57597"/>
        <dbReference type="ChEBI" id="CHEBI:57642"/>
        <dbReference type="ChEBI" id="CHEBI:57945"/>
        <dbReference type="EC" id="1.1.1.94"/>
    </reaction>
</comment>
<feature type="binding site" evidence="9">
    <location>
        <begin position="252"/>
        <end position="253"/>
    </location>
    <ligand>
        <name>substrate</name>
    </ligand>
</feature>
<feature type="binding site" evidence="7">
    <location>
        <position position="241"/>
    </location>
    <ligand>
        <name>sn-glycerol 3-phosphate</name>
        <dbReference type="ChEBI" id="CHEBI:57597"/>
    </ligand>
</feature>
<evidence type="ECO:0000256" key="10">
    <source>
        <dbReference type="PIRSR" id="PIRSR000114-3"/>
    </source>
</evidence>
<organism evidence="15 16">
    <name type="scientific">Pleomorphomonas diazotrophica</name>
    <dbReference type="NCBI Taxonomy" id="1166257"/>
    <lineage>
        <taxon>Bacteria</taxon>
        <taxon>Pseudomonadati</taxon>
        <taxon>Pseudomonadota</taxon>
        <taxon>Alphaproteobacteria</taxon>
        <taxon>Hyphomicrobiales</taxon>
        <taxon>Pleomorphomonadaceae</taxon>
        <taxon>Pleomorphomonas</taxon>
    </lineage>
</organism>
<evidence type="ECO:0000259" key="13">
    <source>
        <dbReference type="Pfam" id="PF01210"/>
    </source>
</evidence>
<keyword evidence="6 7" id="KW-1208">Phospholipid metabolism</keyword>
<name>A0A1I4RWZ3_9HYPH</name>
<dbReference type="PIRSF" id="PIRSF000114">
    <property type="entry name" value="Glycerol-3-P_dh"/>
    <property type="match status" value="1"/>
</dbReference>
<dbReference type="GO" id="GO:0005829">
    <property type="term" value="C:cytosol"/>
    <property type="evidence" value="ECO:0007669"/>
    <property type="project" value="TreeGrafter"/>
</dbReference>
<feature type="binding site" evidence="7">
    <location>
        <position position="105"/>
    </location>
    <ligand>
        <name>sn-glycerol 3-phosphate</name>
        <dbReference type="ChEBI" id="CHEBI:57597"/>
    </ligand>
</feature>
<keyword evidence="16" id="KW-1185">Reference proteome</keyword>
<evidence type="ECO:0000256" key="1">
    <source>
        <dbReference type="ARBA" id="ARBA00011009"/>
    </source>
</evidence>
<dbReference type="EC" id="1.1.1.94" evidence="7"/>
<dbReference type="NCBIfam" id="NF000940">
    <property type="entry name" value="PRK00094.1-2"/>
    <property type="match status" value="1"/>
</dbReference>
<dbReference type="InterPro" id="IPR006109">
    <property type="entry name" value="G3P_DH_NAD-dep_C"/>
</dbReference>
<dbReference type="GO" id="GO:0046167">
    <property type="term" value="P:glycerol-3-phosphate biosynthetic process"/>
    <property type="evidence" value="ECO:0007669"/>
    <property type="project" value="UniProtKB-UniRule"/>
</dbReference>
<evidence type="ECO:0000256" key="11">
    <source>
        <dbReference type="RuleBase" id="RU000437"/>
    </source>
</evidence>
<comment type="function">
    <text evidence="7">Catalyzes the reduction of the glycolytic intermediate dihydroxyacetone phosphate (DHAP) to sn-glycerol 3-phosphate (G3P), the key precursor for phospholipid synthesis.</text>
</comment>
<feature type="binding site" evidence="7">
    <location>
        <position position="252"/>
    </location>
    <ligand>
        <name>NADPH</name>
        <dbReference type="ChEBI" id="CHEBI:57783"/>
    </ligand>
</feature>
<dbReference type="Proteomes" id="UP000233491">
    <property type="component" value="Unassembled WGS sequence"/>
</dbReference>
<dbReference type="Gene3D" id="3.40.50.720">
    <property type="entry name" value="NAD(P)-binding Rossmann-like Domain"/>
    <property type="match status" value="1"/>
</dbReference>
<dbReference type="SUPFAM" id="SSF51735">
    <property type="entry name" value="NAD(P)-binding Rossmann-fold domains"/>
    <property type="match status" value="1"/>
</dbReference>
<comment type="similarity">
    <text evidence="1 7 11">Belongs to the NAD-dependent glycerol-3-phosphate dehydrogenase family.</text>
</comment>
<dbReference type="GO" id="GO:0051287">
    <property type="term" value="F:NAD binding"/>
    <property type="evidence" value="ECO:0007669"/>
    <property type="project" value="InterPro"/>
</dbReference>
<dbReference type="GO" id="GO:0005975">
    <property type="term" value="P:carbohydrate metabolic process"/>
    <property type="evidence" value="ECO:0007669"/>
    <property type="project" value="InterPro"/>
</dbReference>
<feature type="binding site" evidence="9">
    <location>
        <position position="105"/>
    </location>
    <ligand>
        <name>substrate</name>
    </ligand>
</feature>
<feature type="binding site" evidence="10">
    <location>
        <position position="137"/>
    </location>
    <ligand>
        <name>NAD(+)</name>
        <dbReference type="ChEBI" id="CHEBI:57540"/>
    </ligand>
</feature>
<dbReference type="HAMAP" id="MF_00394">
    <property type="entry name" value="NAD_Glyc3P_dehydrog"/>
    <property type="match status" value="1"/>
</dbReference>
<dbReference type="NCBIfam" id="NF000942">
    <property type="entry name" value="PRK00094.1-4"/>
    <property type="match status" value="1"/>
</dbReference>
<reference evidence="15 16" key="1">
    <citation type="submission" date="2017-12" db="EMBL/GenBank/DDBJ databases">
        <title>Anaerobic carbon monoxide metabolism by Pleomorphomonas carboxyditropha sp. nov., a new mesophilic hydrogenogenic carboxidotroph.</title>
        <authorList>
            <person name="Esquivel-Elizondo S."/>
            <person name="Krajmalnik-Brown R."/>
        </authorList>
    </citation>
    <scope>NUCLEOTIDE SEQUENCE [LARGE SCALE GENOMIC DNA]</scope>
    <source>
        <strain evidence="15 16">R5-392</strain>
    </source>
</reference>
<feature type="binding site" evidence="10">
    <location>
        <position position="271"/>
    </location>
    <ligand>
        <name>NAD(+)</name>
        <dbReference type="ChEBI" id="CHEBI:57540"/>
    </ligand>
</feature>
<feature type="domain" description="Glycerol-3-phosphate dehydrogenase NAD-dependent C-terminal" evidence="14">
    <location>
        <begin position="177"/>
        <end position="313"/>
    </location>
</feature>
<protein>
    <recommendedName>
        <fullName evidence="7">Glycerol-3-phosphate dehydrogenase [NAD(P)+]</fullName>
        <ecNumber evidence="7">1.1.1.94</ecNumber>
    </recommendedName>
    <alternativeName>
        <fullName evidence="7">NAD(P)(+)-dependent glycerol-3-phosphate dehydrogenase</fullName>
    </alternativeName>
    <alternativeName>
        <fullName evidence="7">NAD(P)H-dependent dihydroxyacetone-phosphate reductase</fullName>
    </alternativeName>
</protein>
<dbReference type="Gene3D" id="1.10.1040.10">
    <property type="entry name" value="N-(1-d-carboxylethyl)-l-norvaline Dehydrogenase, domain 2"/>
    <property type="match status" value="1"/>
</dbReference>
<keyword evidence="3 7" id="KW-0560">Oxidoreductase</keyword>
<comment type="pathway">
    <text evidence="7">Membrane lipid metabolism; glycerophospholipid metabolism.</text>
</comment>
<dbReference type="GO" id="GO:0006650">
    <property type="term" value="P:glycerophospholipid metabolic process"/>
    <property type="evidence" value="ECO:0007669"/>
    <property type="project" value="UniProtKB-UniRule"/>
</dbReference>
<comment type="caution">
    <text evidence="15">The sequence shown here is derived from an EMBL/GenBank/DDBJ whole genome shotgun (WGS) entry which is preliminary data.</text>
</comment>
<feature type="binding site" evidence="7">
    <location>
        <position position="13"/>
    </location>
    <ligand>
        <name>NADPH</name>
        <dbReference type="ChEBI" id="CHEBI:57783"/>
    </ligand>
</feature>
<feature type="binding site" evidence="7">
    <location>
        <position position="105"/>
    </location>
    <ligand>
        <name>NADPH</name>
        <dbReference type="ChEBI" id="CHEBI:57783"/>
    </ligand>
</feature>
<dbReference type="Pfam" id="PF01210">
    <property type="entry name" value="NAD_Gly3P_dh_N"/>
    <property type="match status" value="1"/>
</dbReference>
<dbReference type="InterPro" id="IPR006168">
    <property type="entry name" value="G3P_DH_NAD-dep"/>
</dbReference>
<evidence type="ECO:0000256" key="12">
    <source>
        <dbReference type="RuleBase" id="RU000439"/>
    </source>
</evidence>
<comment type="catalytic activity">
    <reaction evidence="7 12">
        <text>sn-glycerol 3-phosphate + NADP(+) = dihydroxyacetone phosphate + NADPH + H(+)</text>
        <dbReference type="Rhea" id="RHEA:11096"/>
        <dbReference type="ChEBI" id="CHEBI:15378"/>
        <dbReference type="ChEBI" id="CHEBI:57597"/>
        <dbReference type="ChEBI" id="CHEBI:57642"/>
        <dbReference type="ChEBI" id="CHEBI:57783"/>
        <dbReference type="ChEBI" id="CHEBI:58349"/>
        <dbReference type="EC" id="1.1.1.94"/>
    </reaction>
</comment>
<dbReference type="GO" id="GO:0141153">
    <property type="term" value="F:glycerol-3-phosphate dehydrogenase (NADP+) activity"/>
    <property type="evidence" value="ECO:0007669"/>
    <property type="project" value="RHEA"/>
</dbReference>
<keyword evidence="4 7" id="KW-0443">Lipid metabolism</keyword>
<evidence type="ECO:0000256" key="5">
    <source>
        <dbReference type="ARBA" id="ARBA00023209"/>
    </source>
</evidence>
<keyword evidence="7" id="KW-0963">Cytoplasm</keyword>
<dbReference type="GO" id="GO:0046168">
    <property type="term" value="P:glycerol-3-phosphate catabolic process"/>
    <property type="evidence" value="ECO:0007669"/>
    <property type="project" value="InterPro"/>
</dbReference>
<dbReference type="Pfam" id="PF07479">
    <property type="entry name" value="NAD_Gly3P_dh_C"/>
    <property type="match status" value="1"/>
</dbReference>
<dbReference type="InterPro" id="IPR013328">
    <property type="entry name" value="6PGD_dom2"/>
</dbReference>
<feature type="binding site" evidence="7">
    <location>
        <position position="251"/>
    </location>
    <ligand>
        <name>sn-glycerol 3-phosphate</name>
        <dbReference type="ChEBI" id="CHEBI:57597"/>
    </ligand>
</feature>
<dbReference type="OrthoDB" id="9812273at2"/>
<feature type="active site" description="Proton acceptor" evidence="7 8">
    <location>
        <position position="188"/>
    </location>
</feature>
<feature type="binding site" evidence="7">
    <location>
        <position position="188"/>
    </location>
    <ligand>
        <name>sn-glycerol 3-phosphate</name>
        <dbReference type="ChEBI" id="CHEBI:57597"/>
    </ligand>
</feature>
<feature type="binding site" evidence="7">
    <location>
        <position position="137"/>
    </location>
    <ligand>
        <name>NADPH</name>
        <dbReference type="ChEBI" id="CHEBI:57783"/>
    </ligand>
</feature>
<gene>
    <name evidence="7" type="primary">gpsA</name>
    <name evidence="15" type="ORF">CXZ10_16130</name>
</gene>
<sequence length="327" mass="32519">MSNTIGVYGAGAWGSALALTAARAGAEVILCGRNAEEAETLNATRCSPHLEDAVFPSAVTAYADPAALAGVDLLLLAVPAQSCRSAAAALAGIVGLETVIVSCAKGIEQATGVPPSVAIAAALPGRPVAVLSGPGFADDVARGLPTAVTVAAREIALADAIARRLAGPSFRPYAATDVAGVELGGALKNVLAIAAGIVAGRALGASAQAAVITRGFVEMRRLAAAFGAEAETLMGLSGFGDLVLTCSSTQSRNFSFGLGIGQGESPASFGKLAEGAATVGIAVQKATEFSVEVPIMAAVADVLAGQLSIDDAVDRLMARPLKRENVI</sequence>
<dbReference type="PRINTS" id="PR00077">
    <property type="entry name" value="GPDHDRGNASE"/>
</dbReference>
<keyword evidence="5 7" id="KW-0594">Phospholipid biosynthesis</keyword>
<dbReference type="GO" id="GO:0141152">
    <property type="term" value="F:glycerol-3-phosphate dehydrogenase (NAD+) activity"/>
    <property type="evidence" value="ECO:0007669"/>
    <property type="project" value="RHEA"/>
</dbReference>
<comment type="caution">
    <text evidence="7">Lacks conserved residue(s) required for the propagation of feature annotation.</text>
</comment>
<evidence type="ECO:0000259" key="14">
    <source>
        <dbReference type="Pfam" id="PF07479"/>
    </source>
</evidence>
<evidence type="ECO:0000256" key="7">
    <source>
        <dbReference type="HAMAP-Rule" id="MF_00394"/>
    </source>
</evidence>
<dbReference type="PROSITE" id="PS00957">
    <property type="entry name" value="NAD_G3PDH"/>
    <property type="match status" value="1"/>
</dbReference>
<feature type="binding site" evidence="7">
    <location>
        <position position="33"/>
    </location>
    <ligand>
        <name>NADPH</name>
        <dbReference type="ChEBI" id="CHEBI:57783"/>
    </ligand>
</feature>
<feature type="binding site" evidence="7">
    <location>
        <position position="274"/>
    </location>
    <ligand>
        <name>NADPH</name>
        <dbReference type="ChEBI" id="CHEBI:57783"/>
    </ligand>
</feature>
<evidence type="ECO:0000256" key="4">
    <source>
        <dbReference type="ARBA" id="ARBA00023098"/>
    </source>
</evidence>
<dbReference type="InterPro" id="IPR036291">
    <property type="entry name" value="NAD(P)-bd_dom_sf"/>
</dbReference>
<evidence type="ECO:0000256" key="6">
    <source>
        <dbReference type="ARBA" id="ARBA00023264"/>
    </source>
</evidence>
<keyword evidence="7 10" id="KW-0520">NAD</keyword>
<feature type="binding site" evidence="7">
    <location>
        <position position="272"/>
    </location>
    <ligand>
        <name>NADPH</name>
        <dbReference type="ChEBI" id="CHEBI:57783"/>
    </ligand>
</feature>
<evidence type="ECO:0000256" key="8">
    <source>
        <dbReference type="PIRSR" id="PIRSR000114-1"/>
    </source>
</evidence>
<feature type="domain" description="Glycerol-3-phosphate dehydrogenase NAD-dependent N-terminal" evidence="13">
    <location>
        <begin position="5"/>
        <end position="155"/>
    </location>
</feature>
<comment type="subcellular location">
    <subcellularLocation>
        <location evidence="7">Cytoplasm</location>
    </subcellularLocation>
</comment>
<evidence type="ECO:0000256" key="3">
    <source>
        <dbReference type="ARBA" id="ARBA00023002"/>
    </source>
</evidence>
<dbReference type="UniPathway" id="UPA00940"/>
<feature type="binding site" evidence="10">
    <location>
        <begin position="9"/>
        <end position="14"/>
    </location>
    <ligand>
        <name>NAD(+)</name>
        <dbReference type="ChEBI" id="CHEBI:57540"/>
    </ligand>
</feature>
<dbReference type="PANTHER" id="PTHR11728">
    <property type="entry name" value="GLYCEROL-3-PHOSPHATE DEHYDROGENASE"/>
    <property type="match status" value="1"/>
</dbReference>
<accession>A0A1I4RWZ3</accession>
<feature type="binding site" evidence="7">
    <location>
        <position position="252"/>
    </location>
    <ligand>
        <name>sn-glycerol 3-phosphate</name>
        <dbReference type="ChEBI" id="CHEBI:57597"/>
    </ligand>
</feature>
<dbReference type="InterPro" id="IPR008927">
    <property type="entry name" value="6-PGluconate_DH-like_C_sf"/>
</dbReference>
<evidence type="ECO:0000256" key="9">
    <source>
        <dbReference type="PIRSR" id="PIRSR000114-2"/>
    </source>
</evidence>